<sequence length="520" mass="59566">MYCFGAPSPQYLLHRNQQAYSSHIALISPPGILAFEKNRLVEDGKKIPPDSFSNQTMIDLAFALLIPNKSPNWDYYFNFAKVIILFHEFPNKYTPAFLAITSLRQGNFQAFLNYCKRAIISGNIDCMNLIGEFIGMPSLNMKSFDGVSESLCWFKRALRLKSIDSIKPIAQIYSSREDNLKALHLYSTHLSKNPSFYVTEKIALLLRSTNLELAQKLSKYCVSRGSISCLEYLARVSPDFWLPIYAKHVKVSKSPCEFFMPIQSGQSDMSKTLFSALKPPESHHGLVIEAVHFPYRKSDKPFSKRPIFDPEMIDDNDSESILFFKCFSLASENFRSRNLELCGKYIALMKEKSNISLFGMKLWKDKNFSTKRNDIISCGFIYYIFKKINKAYHLFLKAATLGSQVGLTMLGIIEFHGLLNGKRMTDLGIRHFMLAPTNPVALAHLAIIYPKESYLDRLKDIVNSENEGKIFEWVGDMFFYGVKLPKNIFIARMFYAIALKRYETSGDDVQKIIQKLTTQK</sequence>
<dbReference type="AlphaFoldDB" id="A0A1J4JAU5"/>
<reference evidence="1" key="1">
    <citation type="submission" date="2016-10" db="EMBL/GenBank/DDBJ databases">
        <authorList>
            <person name="Benchimol M."/>
            <person name="Almeida L.G."/>
            <person name="Vasconcelos A.T."/>
            <person name="Perreira-Neves A."/>
            <person name="Rosa I.A."/>
            <person name="Tasca T."/>
            <person name="Bogo M.R."/>
            <person name="de Souza W."/>
        </authorList>
    </citation>
    <scope>NUCLEOTIDE SEQUENCE [LARGE SCALE GENOMIC DNA]</scope>
    <source>
        <strain evidence="1">K</strain>
    </source>
</reference>
<proteinExistence type="predicted"/>
<dbReference type="OrthoDB" id="10613233at2759"/>
<dbReference type="GeneID" id="94846201"/>
<evidence type="ECO:0000313" key="2">
    <source>
        <dbReference type="Proteomes" id="UP000179807"/>
    </source>
</evidence>
<keyword evidence="2" id="KW-1185">Reference proteome</keyword>
<dbReference type="RefSeq" id="XP_068349417.1">
    <property type="nucleotide sequence ID" value="XM_068511497.1"/>
</dbReference>
<accession>A0A1J4JAU5</accession>
<gene>
    <name evidence="1" type="ORF">TRFO_37553</name>
</gene>
<comment type="caution">
    <text evidence="1">The sequence shown here is derived from an EMBL/GenBank/DDBJ whole genome shotgun (WGS) entry which is preliminary data.</text>
</comment>
<name>A0A1J4JAU5_9EUKA</name>
<dbReference type="EMBL" id="MLAK01001186">
    <property type="protein sequence ID" value="OHS96280.1"/>
    <property type="molecule type" value="Genomic_DNA"/>
</dbReference>
<dbReference type="SUPFAM" id="SSF81901">
    <property type="entry name" value="HCP-like"/>
    <property type="match status" value="2"/>
</dbReference>
<dbReference type="Proteomes" id="UP000179807">
    <property type="component" value="Unassembled WGS sequence"/>
</dbReference>
<evidence type="ECO:0000313" key="1">
    <source>
        <dbReference type="EMBL" id="OHS96280.1"/>
    </source>
</evidence>
<organism evidence="1 2">
    <name type="scientific">Tritrichomonas foetus</name>
    <dbReference type="NCBI Taxonomy" id="1144522"/>
    <lineage>
        <taxon>Eukaryota</taxon>
        <taxon>Metamonada</taxon>
        <taxon>Parabasalia</taxon>
        <taxon>Tritrichomonadida</taxon>
        <taxon>Tritrichomonadidae</taxon>
        <taxon>Tritrichomonas</taxon>
    </lineage>
</organism>
<protein>
    <submittedName>
        <fullName evidence="1">Uncharacterized protein</fullName>
    </submittedName>
</protein>
<dbReference type="VEuPathDB" id="TrichDB:TRFO_37553"/>